<feature type="transmembrane region" description="Helical" evidence="1">
    <location>
        <begin position="44"/>
        <end position="65"/>
    </location>
</feature>
<gene>
    <name evidence="2" type="ORF">A5866_000052</name>
</gene>
<organism evidence="2 3">
    <name type="scientific">Candidatus Enterococcus lemimoniae</name>
    <dbReference type="NCBI Taxonomy" id="1834167"/>
    <lineage>
        <taxon>Bacteria</taxon>
        <taxon>Bacillati</taxon>
        <taxon>Bacillota</taxon>
        <taxon>Bacilli</taxon>
        <taxon>Lactobacillales</taxon>
        <taxon>Enterococcaceae</taxon>
        <taxon>Enterococcus</taxon>
    </lineage>
</organism>
<name>A0ABZ2T290_9ENTE</name>
<proteinExistence type="predicted"/>
<evidence type="ECO:0008006" key="4">
    <source>
        <dbReference type="Google" id="ProtNLM"/>
    </source>
</evidence>
<evidence type="ECO:0000313" key="3">
    <source>
        <dbReference type="Proteomes" id="UP000195080"/>
    </source>
</evidence>
<sequence length="150" mass="17510">MNNEKEIIVKQNLITIIVPCMLLFPAILTGLVLIFGLITDELPIFGYWVLFMLILFMFIPGMLALNKLIKFGNKKLIIDSKGISWCEWKIHSLNWSDIGDINMRNIVHLEFLVIIPKEGKKMEINFNDIQLNKSNEDIYNTIIEKWYHAN</sequence>
<keyword evidence="3" id="KW-1185">Reference proteome</keyword>
<accession>A0ABZ2T290</accession>
<evidence type="ECO:0000313" key="2">
    <source>
        <dbReference type="EMBL" id="WYJ84994.1"/>
    </source>
</evidence>
<reference evidence="3" key="1">
    <citation type="submission" date="2017-05" db="EMBL/GenBank/DDBJ databases">
        <title>The Genome Sequence of EEnterococcus faecalis 9F2_4866.</title>
        <authorList>
            <consortium name="The Broad Institute Genomics Platform"/>
            <consortium name="The Broad Institute Genomic Center for Infectious Diseases"/>
            <person name="Earl A."/>
            <person name="Manson A."/>
            <person name="Schwartman J."/>
            <person name="Gilmore M."/>
            <person name="Abouelleil A."/>
            <person name="Cao P."/>
            <person name="Chapman S."/>
            <person name="Cusick C."/>
            <person name="Shea T."/>
            <person name="Young S."/>
            <person name="Neafsey D."/>
            <person name="Nusbaum C."/>
            <person name="Birren B."/>
        </authorList>
    </citation>
    <scope>NUCLEOTIDE SEQUENCE [LARGE SCALE GENOMIC DNA]</scope>
    <source>
        <strain evidence="3">12C11_DIV0727</strain>
    </source>
</reference>
<dbReference type="Proteomes" id="UP000195080">
    <property type="component" value="Chromosome"/>
</dbReference>
<keyword evidence="1" id="KW-1133">Transmembrane helix</keyword>
<evidence type="ECO:0000256" key="1">
    <source>
        <dbReference type="SAM" id="Phobius"/>
    </source>
</evidence>
<keyword evidence="1" id="KW-0472">Membrane</keyword>
<dbReference type="RefSeq" id="WP_339099732.1">
    <property type="nucleotide sequence ID" value="NZ_CP147248.1"/>
</dbReference>
<protein>
    <recommendedName>
        <fullName evidence="4">DUF304 domain-containing protein</fullName>
    </recommendedName>
</protein>
<keyword evidence="1" id="KW-0812">Transmembrane</keyword>
<feature type="transmembrane region" description="Helical" evidence="1">
    <location>
        <begin position="12"/>
        <end position="38"/>
    </location>
</feature>
<dbReference type="EMBL" id="CP147248">
    <property type="protein sequence ID" value="WYJ84994.1"/>
    <property type="molecule type" value="Genomic_DNA"/>
</dbReference>